<dbReference type="AlphaFoldDB" id="A0A183M6D1"/>
<name>A0A183M6D1_9TREM</name>
<dbReference type="EMBL" id="UZAI01006628">
    <property type="protein sequence ID" value="VDO96173.1"/>
    <property type="molecule type" value="Genomic_DNA"/>
</dbReference>
<proteinExistence type="predicted"/>
<protein>
    <submittedName>
        <fullName evidence="1">Uncharacterized protein</fullName>
    </submittedName>
</protein>
<keyword evidence="2" id="KW-1185">Reference proteome</keyword>
<gene>
    <name evidence="1" type="ORF">SMRZ_LOCUS11606</name>
</gene>
<evidence type="ECO:0000313" key="2">
    <source>
        <dbReference type="Proteomes" id="UP000277204"/>
    </source>
</evidence>
<sequence length="115" mass="13034">MVSHTRKNSNTSLSEILNDHIVSKGNENFTIKLSRIYNLTSLKSNENNNIRMGIGYSTNPIVSKSLADTNPSIEIINRFSYQSNISKSSIDHVFERSSKPNSLYFIRPTQHAIDM</sequence>
<dbReference type="Proteomes" id="UP000277204">
    <property type="component" value="Unassembled WGS sequence"/>
</dbReference>
<reference evidence="1 2" key="1">
    <citation type="submission" date="2018-11" db="EMBL/GenBank/DDBJ databases">
        <authorList>
            <consortium name="Pathogen Informatics"/>
        </authorList>
    </citation>
    <scope>NUCLEOTIDE SEQUENCE [LARGE SCALE GENOMIC DNA]</scope>
    <source>
        <strain evidence="1 2">Zambia</strain>
    </source>
</reference>
<evidence type="ECO:0000313" key="1">
    <source>
        <dbReference type="EMBL" id="VDO96173.1"/>
    </source>
</evidence>
<accession>A0A183M6D1</accession>
<organism evidence="1 2">
    <name type="scientific">Schistosoma margrebowiei</name>
    <dbReference type="NCBI Taxonomy" id="48269"/>
    <lineage>
        <taxon>Eukaryota</taxon>
        <taxon>Metazoa</taxon>
        <taxon>Spiralia</taxon>
        <taxon>Lophotrochozoa</taxon>
        <taxon>Platyhelminthes</taxon>
        <taxon>Trematoda</taxon>
        <taxon>Digenea</taxon>
        <taxon>Strigeidida</taxon>
        <taxon>Schistosomatoidea</taxon>
        <taxon>Schistosomatidae</taxon>
        <taxon>Schistosoma</taxon>
    </lineage>
</organism>